<feature type="binding site" evidence="6">
    <location>
        <position position="638"/>
    </location>
    <ligand>
        <name>ATP</name>
        <dbReference type="ChEBI" id="CHEBI:30616"/>
    </ligand>
</feature>
<dbReference type="PANTHER" id="PTHR30218">
    <property type="entry name" value="POLYPHOSPHATE KINASE"/>
    <property type="match status" value="1"/>
</dbReference>
<feature type="domain" description="Polyphosphate kinase C-terminal" evidence="11">
    <location>
        <begin position="552"/>
        <end position="711"/>
    </location>
</feature>
<dbReference type="SUPFAM" id="SSF140356">
    <property type="entry name" value="PPK N-terminal domain-like"/>
    <property type="match status" value="1"/>
</dbReference>
<dbReference type="SUPFAM" id="SSF143724">
    <property type="entry name" value="PHP14-like"/>
    <property type="match status" value="1"/>
</dbReference>
<dbReference type="STRING" id="392333.SAMN05660860_00443"/>
<comment type="similarity">
    <text evidence="6 7">Belongs to the polyphosphate kinase 1 (PPK1) family.</text>
</comment>
<dbReference type="Gene3D" id="1.20.58.310">
    <property type="entry name" value="Polyphosphate kinase N-terminal domain"/>
    <property type="match status" value="1"/>
</dbReference>
<proteinExistence type="inferred from homology"/>
<evidence type="ECO:0000259" key="11">
    <source>
        <dbReference type="Pfam" id="PF13090"/>
    </source>
</evidence>
<evidence type="ECO:0000256" key="5">
    <source>
        <dbReference type="ARBA" id="ARBA00022840"/>
    </source>
</evidence>
<feature type="binding site" evidence="6">
    <location>
        <position position="94"/>
    </location>
    <ligand>
        <name>ATP</name>
        <dbReference type="ChEBI" id="CHEBI:30616"/>
    </ligand>
</feature>
<name>A0A1G9JHJ9_9BACT</name>
<sequence>MDTGQGLGRKGADVTRSISTVSEAKNADAKGAQTAISEPEQSSQRRISEVDPRELFLNRELTWLQFNRRVLHEAADERNPLLERAKFLAITSSNLDEFFMKRIGGLKQQLGAGMTELTVDGRTPRQQIEESYVLVREMVKDMQSIFAALKKELRAAGIAILAYDELTARERQGVRDYYYQNIYPLVTPQSIDPAHPFPFISNLSLNLLVTLKYPQDGEMSMARVKVPVGPAAPRFIRIGEKNRFVPLEEVMSHNLDMLFPEMEVVSCEFFRVTRNANTEKNEEHAEDLLAMIESELRERKFAPIVRMQTYRGMDPVHRGRLAAELGLDETEDVFEIDGFMALRDLWEIHGLDFPELKDTPHHPIDHPGLQASRKVFHMIRESGAILLQHPYESFSTSVERFLQEAARDSKVRAIKMTLYRTESESRIVDYLIDAAGNGKQVAVVVELKARFDEAANIRLASRMEEAGIHVTYGVVGLKTHAKVIQVVRQDFSGLRRYMHLGTGNYHAGTSRIYSDVGLLTCDEQIGRDTTELFNYLTTGYTPKRNYQKILPAPKICKRALLARIEREIALHRPEQPGLIQFKMNALDDMDVVKALYQASQAGVPIDLLVRDTCRLRPGVAGLSETVRVISIIGRFLEHTRLYYFRSGGDEEYFIGSADAMKRNLESRVEVLVPVESPDLRRDLRAMLDIQLADRRTAWDMLPDGSYVQRLPETPEQEKGSHQLLIELAEKRQKDITRLRKRKSKHFGGRNLR</sequence>
<dbReference type="AlphaFoldDB" id="A0A1G9JHJ9"/>
<evidence type="ECO:0000313" key="14">
    <source>
        <dbReference type="Proteomes" id="UP000182146"/>
    </source>
</evidence>
<gene>
    <name evidence="6" type="primary">ppk</name>
    <name evidence="13" type="ORF">SAMN05660860_00443</name>
</gene>
<evidence type="ECO:0000256" key="2">
    <source>
        <dbReference type="ARBA" id="ARBA00022679"/>
    </source>
</evidence>
<feature type="compositionally biased region" description="Polar residues" evidence="8">
    <location>
        <begin position="34"/>
        <end position="45"/>
    </location>
</feature>
<accession>A0A1G9JHJ9</accession>
<evidence type="ECO:0000256" key="4">
    <source>
        <dbReference type="ARBA" id="ARBA00022777"/>
    </source>
</evidence>
<dbReference type="InterPro" id="IPR025198">
    <property type="entry name" value="PPK_N_dom"/>
</dbReference>
<dbReference type="EMBL" id="FNGU01000001">
    <property type="protein sequence ID" value="SDL36583.1"/>
    <property type="molecule type" value="Genomic_DNA"/>
</dbReference>
<feature type="domain" description="Polyphosphate kinase C-terminal" evidence="12">
    <location>
        <begin position="375"/>
        <end position="540"/>
    </location>
</feature>
<dbReference type="Gene3D" id="3.30.1840.10">
    <property type="entry name" value="Polyphosphate kinase middle domain"/>
    <property type="match status" value="1"/>
</dbReference>
<dbReference type="CDD" id="cd09168">
    <property type="entry name" value="PLDc_PaPPK1_C2_like"/>
    <property type="match status" value="1"/>
</dbReference>
<keyword evidence="4 6" id="KW-0418">Kinase</keyword>
<evidence type="ECO:0000256" key="6">
    <source>
        <dbReference type="HAMAP-Rule" id="MF_00347"/>
    </source>
</evidence>
<dbReference type="GO" id="GO:0005524">
    <property type="term" value="F:ATP binding"/>
    <property type="evidence" value="ECO:0007669"/>
    <property type="project" value="UniProtKB-KW"/>
</dbReference>
<keyword evidence="2 6" id="KW-0808">Transferase</keyword>
<dbReference type="GO" id="GO:0008976">
    <property type="term" value="F:polyphosphate kinase activity"/>
    <property type="evidence" value="ECO:0007669"/>
    <property type="project" value="UniProtKB-UniRule"/>
</dbReference>
<comment type="function">
    <text evidence="6 7">Catalyzes the reversible transfer of the terminal phosphate of ATP to form a long-chain polyphosphate (polyP).</text>
</comment>
<feature type="binding site" evidence="6">
    <location>
        <position position="450"/>
    </location>
    <ligand>
        <name>Mg(2+)</name>
        <dbReference type="ChEBI" id="CHEBI:18420"/>
    </ligand>
</feature>
<dbReference type="Pfam" id="PF13090">
    <property type="entry name" value="PP_kinase_C"/>
    <property type="match status" value="1"/>
</dbReference>
<feature type="domain" description="Polyphosphate kinase N-terminal" evidence="10">
    <location>
        <begin position="56"/>
        <end position="160"/>
    </location>
</feature>
<dbReference type="NCBIfam" id="NF003921">
    <property type="entry name" value="PRK05443.2-2"/>
    <property type="match status" value="1"/>
</dbReference>
<evidence type="ECO:0000256" key="7">
    <source>
        <dbReference type="RuleBase" id="RU003800"/>
    </source>
</evidence>
<keyword evidence="3 6" id="KW-0547">Nucleotide-binding</keyword>
<dbReference type="Pfam" id="PF13089">
    <property type="entry name" value="PP_kinase_N"/>
    <property type="match status" value="1"/>
</dbReference>
<feature type="binding site" evidence="6">
    <location>
        <position position="610"/>
    </location>
    <ligand>
        <name>ATP</name>
        <dbReference type="ChEBI" id="CHEBI:30616"/>
    </ligand>
</feature>
<feature type="active site" description="Phosphohistidine intermediate" evidence="6">
    <location>
        <position position="480"/>
    </location>
</feature>
<dbReference type="Pfam" id="PF17941">
    <property type="entry name" value="PP_kinase_C_1"/>
    <property type="match status" value="1"/>
</dbReference>
<evidence type="ECO:0000313" key="13">
    <source>
        <dbReference type="EMBL" id="SDL36583.1"/>
    </source>
</evidence>
<dbReference type="Gene3D" id="3.30.870.10">
    <property type="entry name" value="Endonuclease Chain A"/>
    <property type="match status" value="2"/>
</dbReference>
<keyword evidence="6" id="KW-0460">Magnesium</keyword>
<feature type="binding site" evidence="6">
    <location>
        <position position="420"/>
    </location>
    <ligand>
        <name>Mg(2+)</name>
        <dbReference type="ChEBI" id="CHEBI:18420"/>
    </ligand>
</feature>
<evidence type="ECO:0000256" key="1">
    <source>
        <dbReference type="ARBA" id="ARBA00022553"/>
    </source>
</evidence>
<dbReference type="Pfam" id="PF02503">
    <property type="entry name" value="PP_kinase"/>
    <property type="match status" value="1"/>
</dbReference>
<dbReference type="GO" id="GO:0046872">
    <property type="term" value="F:metal ion binding"/>
    <property type="evidence" value="ECO:0007669"/>
    <property type="project" value="UniProtKB-KW"/>
</dbReference>
<dbReference type="InterPro" id="IPR036832">
    <property type="entry name" value="PPK_N_dom_sf"/>
</dbReference>
<keyword evidence="6" id="KW-0479">Metal-binding</keyword>
<evidence type="ECO:0000259" key="9">
    <source>
        <dbReference type="Pfam" id="PF02503"/>
    </source>
</evidence>
<protein>
    <recommendedName>
        <fullName evidence="6 7">Polyphosphate kinase</fullName>
        <ecNumber evidence="6 7">2.7.4.1</ecNumber>
    </recommendedName>
    <alternativeName>
        <fullName evidence="6">ATP-polyphosphate phosphotransferase</fullName>
    </alternativeName>
    <alternativeName>
        <fullName evidence="6">Polyphosphoric acid kinase</fullName>
    </alternativeName>
</protein>
<dbReference type="SUPFAM" id="SSF56024">
    <property type="entry name" value="Phospholipase D/nuclease"/>
    <property type="match status" value="2"/>
</dbReference>
<comment type="cofactor">
    <cofactor evidence="6">
        <name>Mg(2+)</name>
        <dbReference type="ChEBI" id="CHEBI:18420"/>
    </cofactor>
</comment>
<dbReference type="Proteomes" id="UP000182146">
    <property type="component" value="Unassembled WGS sequence"/>
</dbReference>
<dbReference type="PIRSF" id="PIRSF015589">
    <property type="entry name" value="PP_kinase"/>
    <property type="match status" value="1"/>
</dbReference>
<keyword evidence="1 6" id="KW-0597">Phosphoprotein</keyword>
<reference evidence="13 14" key="1">
    <citation type="submission" date="2016-10" db="EMBL/GenBank/DDBJ databases">
        <authorList>
            <person name="de Groot N.N."/>
        </authorList>
    </citation>
    <scope>NUCLEOTIDE SEQUENCE [LARGE SCALE GENOMIC DNA]</scope>
    <source>
        <strain evidence="13 14">DSM 17813</strain>
    </source>
</reference>
<comment type="PTM">
    <text evidence="6 7">An intermediate of this reaction is the autophosphorylated ppk in which a phosphate is covalently linked to a histidine residue through a N-P bond.</text>
</comment>
<dbReference type="InterPro" id="IPR041108">
    <property type="entry name" value="PP_kinase_C_1"/>
</dbReference>
<dbReference type="InterPro" id="IPR025200">
    <property type="entry name" value="PPK_C_dom2"/>
</dbReference>
<dbReference type="HAMAP" id="MF_00347">
    <property type="entry name" value="Polyphosphate_kinase"/>
    <property type="match status" value="1"/>
</dbReference>
<dbReference type="GO" id="GO:0009358">
    <property type="term" value="C:polyphosphate kinase complex"/>
    <property type="evidence" value="ECO:0007669"/>
    <property type="project" value="InterPro"/>
</dbReference>
<dbReference type="InterPro" id="IPR036830">
    <property type="entry name" value="PP_kinase_middle_dom_sf"/>
</dbReference>
<evidence type="ECO:0000259" key="12">
    <source>
        <dbReference type="Pfam" id="PF17941"/>
    </source>
</evidence>
<dbReference type="GO" id="GO:0006799">
    <property type="term" value="P:polyphosphate biosynthetic process"/>
    <property type="evidence" value="ECO:0007669"/>
    <property type="project" value="UniProtKB-UniRule"/>
</dbReference>
<feature type="region of interest" description="Disordered" evidence="8">
    <location>
        <begin position="1"/>
        <end position="48"/>
    </location>
</feature>
<dbReference type="PANTHER" id="PTHR30218:SF0">
    <property type="entry name" value="POLYPHOSPHATE KINASE"/>
    <property type="match status" value="1"/>
</dbReference>
<dbReference type="InterPro" id="IPR003414">
    <property type="entry name" value="PP_kinase"/>
</dbReference>
<comment type="catalytic activity">
    <reaction evidence="6 7">
        <text>[phosphate](n) + ATP = [phosphate](n+1) + ADP</text>
        <dbReference type="Rhea" id="RHEA:19573"/>
        <dbReference type="Rhea" id="RHEA-COMP:9859"/>
        <dbReference type="Rhea" id="RHEA-COMP:14280"/>
        <dbReference type="ChEBI" id="CHEBI:16838"/>
        <dbReference type="ChEBI" id="CHEBI:30616"/>
        <dbReference type="ChEBI" id="CHEBI:456216"/>
        <dbReference type="EC" id="2.7.4.1"/>
    </reaction>
</comment>
<evidence type="ECO:0000256" key="8">
    <source>
        <dbReference type="SAM" id="MobiDB-lite"/>
    </source>
</evidence>
<feature type="domain" description="Polyphosphate kinase middle" evidence="9">
    <location>
        <begin position="170"/>
        <end position="348"/>
    </location>
</feature>
<dbReference type="InterPro" id="IPR024953">
    <property type="entry name" value="PP_kinase_middle"/>
</dbReference>
<dbReference type="OrthoDB" id="9761456at2"/>
<dbReference type="EC" id="2.7.4.1" evidence="6 7"/>
<evidence type="ECO:0000256" key="3">
    <source>
        <dbReference type="ARBA" id="ARBA00022741"/>
    </source>
</evidence>
<organism evidence="13 14">
    <name type="scientific">Geoalkalibacter ferrihydriticus</name>
    <dbReference type="NCBI Taxonomy" id="392333"/>
    <lineage>
        <taxon>Bacteria</taxon>
        <taxon>Pseudomonadati</taxon>
        <taxon>Thermodesulfobacteriota</taxon>
        <taxon>Desulfuromonadia</taxon>
        <taxon>Desulfuromonadales</taxon>
        <taxon>Geoalkalibacteraceae</taxon>
        <taxon>Geoalkalibacter</taxon>
    </lineage>
</organism>
<keyword evidence="5 6" id="KW-0067">ATP-binding</keyword>
<dbReference type="NCBIfam" id="TIGR03705">
    <property type="entry name" value="poly_P_kin"/>
    <property type="match status" value="1"/>
</dbReference>
<feature type="binding site" evidence="6">
    <location>
        <position position="513"/>
    </location>
    <ligand>
        <name>ATP</name>
        <dbReference type="ChEBI" id="CHEBI:30616"/>
    </ligand>
</feature>
<evidence type="ECO:0000259" key="10">
    <source>
        <dbReference type="Pfam" id="PF13089"/>
    </source>
</evidence>